<evidence type="ECO:0000313" key="10">
    <source>
        <dbReference type="Proteomes" id="UP000566819"/>
    </source>
</evidence>
<evidence type="ECO:0000256" key="7">
    <source>
        <dbReference type="ARBA" id="ARBA00023242"/>
    </source>
</evidence>
<dbReference type="GO" id="GO:0005829">
    <property type="term" value="C:cytosol"/>
    <property type="evidence" value="ECO:0007669"/>
    <property type="project" value="TreeGrafter"/>
</dbReference>
<dbReference type="Pfam" id="PF03810">
    <property type="entry name" value="IBN_N"/>
    <property type="match status" value="1"/>
</dbReference>
<dbReference type="GO" id="GO:0005049">
    <property type="term" value="F:nuclear export signal receptor activity"/>
    <property type="evidence" value="ECO:0007669"/>
    <property type="project" value="TreeGrafter"/>
</dbReference>
<evidence type="ECO:0000256" key="3">
    <source>
        <dbReference type="ARBA" id="ARBA00008669"/>
    </source>
</evidence>
<gene>
    <name evidence="9" type="ORF">G7Y89_g9363</name>
</gene>
<name>A0A8H4RET4_9HELO</name>
<dbReference type="FunFam" id="1.25.10.10:FF:000057">
    <property type="entry name" value="Exportin-2 isoform 1"/>
    <property type="match status" value="1"/>
</dbReference>
<sequence>MCCRPAAHPAEIALKSEERKPGFSIVLLHIVASESLPLNTRLSGALCFKNFIKFNWVEEDGTYKLPESEVVTIKKELIGLMTSVPSSLQTQLGESISVIADSDFWTRWDTLVDDLVSRLTPDNPKVNLGVLEVAHSIFKRWRPLFASDELYTEINHVLSKFGEPFVRLLETTDQNIEANKNNKDVLKQYVEVLNLLVKLFYDLSSQDLPPIFEENLAYVTSLLHKYLTYDNPLLATDDDSESGPLEFVKAGICEAMTLYMQKYEDAFGELCKPFITSAWNLLTTTGPQTKFDILVSKALHFLTAVASIGGHAQNFNNEGILGEVVEKVILPNVSLRDSDIEQFEDEPIEYIRRDLEGSDADTRRRAATDFLRQLLEKFEALVTQVVGRYITHHLELFGKNSEDWKAKDTAIYLFSAIAAKGVITANHGIKSTNPLINVVDFFQNNIAGDLLADTGVYPIIKVDAIKFLYSFRRQLTKAQWNAAFPPLVNNLASSNYVVYTYASVAVERVLFLTDDSGRHIFGKEDIMPFSKDLLEHLFQLIEKDPTPEKLQENEFLMRCVMRVLIVIKDGVAPMTDSLLQHLIKITNIIRANPSNPRFYYYHFEAMGTLVRYAAPLQPEKLENELYTPFAAILQNDVQGEMKEPKSLPPDADSLLEFMPYVFQLFAALLEARPHGPLSDYYKALVAPILMPALWESRGNVPGLARLLTSIIPRNAAEIVANNQVEPILGIFQKLISKRSTEIYAFDVLEAIITSCEVSAIQQYFPTVLTLIFTRLNSNPPEKFKQRFVRFYHLVSSRDQSGLGADFFIKNCDSVQEGVFTPIYLNIILPTTQQLARPLERKLAVVALTKTLADSQAFAVKYSKGGWGKTCEALLKLLENPPMPVATDDVVVEVDVDDVGFGVGFTPLNTCKRQPKDEWPEVTDVKTWVGSYLKAADVRKGGMIGNFVSERLSPEAKNVLVSYMR</sequence>
<proteinExistence type="inferred from homology"/>
<evidence type="ECO:0000256" key="2">
    <source>
        <dbReference type="ARBA" id="ARBA00004496"/>
    </source>
</evidence>
<dbReference type="InterPro" id="IPR011989">
    <property type="entry name" value="ARM-like"/>
</dbReference>
<dbReference type="Proteomes" id="UP000566819">
    <property type="component" value="Unassembled WGS sequence"/>
</dbReference>
<organism evidence="9 10">
    <name type="scientific">Cudoniella acicularis</name>
    <dbReference type="NCBI Taxonomy" id="354080"/>
    <lineage>
        <taxon>Eukaryota</taxon>
        <taxon>Fungi</taxon>
        <taxon>Dikarya</taxon>
        <taxon>Ascomycota</taxon>
        <taxon>Pezizomycotina</taxon>
        <taxon>Leotiomycetes</taxon>
        <taxon>Helotiales</taxon>
        <taxon>Tricladiaceae</taxon>
        <taxon>Cudoniella</taxon>
    </lineage>
</organism>
<dbReference type="GO" id="GO:0006611">
    <property type="term" value="P:protein export from nucleus"/>
    <property type="evidence" value="ECO:0007669"/>
    <property type="project" value="TreeGrafter"/>
</dbReference>
<evidence type="ECO:0000256" key="6">
    <source>
        <dbReference type="ARBA" id="ARBA00022927"/>
    </source>
</evidence>
<reference evidence="9 10" key="1">
    <citation type="submission" date="2020-03" db="EMBL/GenBank/DDBJ databases">
        <title>Draft Genome Sequence of Cudoniella acicularis.</title>
        <authorList>
            <person name="Buettner E."/>
            <person name="Kellner H."/>
        </authorList>
    </citation>
    <scope>NUCLEOTIDE SEQUENCE [LARGE SCALE GENOMIC DNA]</scope>
    <source>
        <strain evidence="9 10">DSM 108380</strain>
    </source>
</reference>
<keyword evidence="4" id="KW-0813">Transport</keyword>
<keyword evidence="10" id="KW-1185">Reference proteome</keyword>
<comment type="subcellular location">
    <subcellularLocation>
        <location evidence="2">Cytoplasm</location>
    </subcellularLocation>
    <subcellularLocation>
        <location evidence="1">Nucleus</location>
    </subcellularLocation>
</comment>
<evidence type="ECO:0000256" key="5">
    <source>
        <dbReference type="ARBA" id="ARBA00022490"/>
    </source>
</evidence>
<dbReference type="Gene3D" id="1.25.10.10">
    <property type="entry name" value="Leucine-rich Repeat Variant"/>
    <property type="match status" value="1"/>
</dbReference>
<dbReference type="SUPFAM" id="SSF48371">
    <property type="entry name" value="ARM repeat"/>
    <property type="match status" value="1"/>
</dbReference>
<dbReference type="PANTHER" id="PTHR10997:SF8">
    <property type="entry name" value="EXPORTIN-2"/>
    <property type="match status" value="1"/>
</dbReference>
<comment type="similarity">
    <text evidence="3">Belongs to the XPO2/CSE1 family.</text>
</comment>
<dbReference type="EMBL" id="JAAMPI010000762">
    <property type="protein sequence ID" value="KAF4628789.1"/>
    <property type="molecule type" value="Genomic_DNA"/>
</dbReference>
<keyword evidence="5" id="KW-0963">Cytoplasm</keyword>
<evidence type="ECO:0000256" key="4">
    <source>
        <dbReference type="ARBA" id="ARBA00022448"/>
    </source>
</evidence>
<dbReference type="OrthoDB" id="3268246at2759"/>
<evidence type="ECO:0000313" key="9">
    <source>
        <dbReference type="EMBL" id="KAF4628789.1"/>
    </source>
</evidence>
<accession>A0A8H4RET4</accession>
<dbReference type="InterPro" id="IPR016024">
    <property type="entry name" value="ARM-type_fold"/>
</dbReference>
<evidence type="ECO:0000259" key="8">
    <source>
        <dbReference type="PROSITE" id="PS50166"/>
    </source>
</evidence>
<dbReference type="AlphaFoldDB" id="A0A8H4RET4"/>
<protein>
    <recommendedName>
        <fullName evidence="8">Importin N-terminal domain-containing protein</fullName>
    </recommendedName>
</protein>
<evidence type="ECO:0000256" key="1">
    <source>
        <dbReference type="ARBA" id="ARBA00004123"/>
    </source>
</evidence>
<dbReference type="Pfam" id="PF08506">
    <property type="entry name" value="Cse1"/>
    <property type="match status" value="1"/>
</dbReference>
<dbReference type="Pfam" id="PF03378">
    <property type="entry name" value="CAS_CSE1"/>
    <property type="match status" value="1"/>
</dbReference>
<dbReference type="SMART" id="SM00913">
    <property type="entry name" value="IBN_N"/>
    <property type="match status" value="1"/>
</dbReference>
<dbReference type="GO" id="GO:0005635">
    <property type="term" value="C:nuclear envelope"/>
    <property type="evidence" value="ECO:0007669"/>
    <property type="project" value="TreeGrafter"/>
</dbReference>
<dbReference type="InterPro" id="IPR001494">
    <property type="entry name" value="Importin-beta_N"/>
</dbReference>
<dbReference type="GO" id="GO:0031267">
    <property type="term" value="F:small GTPase binding"/>
    <property type="evidence" value="ECO:0007669"/>
    <property type="project" value="InterPro"/>
</dbReference>
<keyword evidence="6" id="KW-0653">Protein transport</keyword>
<dbReference type="InterPro" id="IPR005043">
    <property type="entry name" value="XPO2_C"/>
</dbReference>
<keyword evidence="7" id="KW-0539">Nucleus</keyword>
<feature type="domain" description="Importin N-terminal" evidence="8">
    <location>
        <begin position="10"/>
        <end position="83"/>
    </location>
</feature>
<dbReference type="GO" id="GO:0006606">
    <property type="term" value="P:protein import into nucleus"/>
    <property type="evidence" value="ECO:0007669"/>
    <property type="project" value="TreeGrafter"/>
</dbReference>
<dbReference type="PROSITE" id="PS50166">
    <property type="entry name" value="IMPORTIN_B_NT"/>
    <property type="match status" value="1"/>
</dbReference>
<comment type="caution">
    <text evidence="9">The sequence shown here is derived from an EMBL/GenBank/DDBJ whole genome shotgun (WGS) entry which is preliminary data.</text>
</comment>
<dbReference type="PANTHER" id="PTHR10997">
    <property type="entry name" value="IMPORTIN-7, 8, 11"/>
    <property type="match status" value="1"/>
</dbReference>
<dbReference type="InterPro" id="IPR013713">
    <property type="entry name" value="XPO2_central"/>
</dbReference>